<evidence type="ECO:0000256" key="6">
    <source>
        <dbReference type="ARBA" id="ARBA00022927"/>
    </source>
</evidence>
<dbReference type="GO" id="GO:0015627">
    <property type="term" value="C:type II protein secretion system complex"/>
    <property type="evidence" value="ECO:0007669"/>
    <property type="project" value="InterPro"/>
</dbReference>
<feature type="transmembrane region" description="Helical" evidence="8">
    <location>
        <begin position="12"/>
        <end position="35"/>
    </location>
</feature>
<dbReference type="InterPro" id="IPR022792">
    <property type="entry name" value="T2SS_protein-GspN"/>
</dbReference>
<keyword evidence="4" id="KW-0997">Cell inner membrane</keyword>
<keyword evidence="5 8" id="KW-0812">Transmembrane</keyword>
<gene>
    <name evidence="9" type="ORF">MNBD_GAMMA02-1114</name>
</gene>
<protein>
    <recommendedName>
        <fullName evidence="10">AsmA domain-containing protein</fullName>
    </recommendedName>
</protein>
<sequence>MLSTSDRFGKLFKFIFILLILAVIAVAVTPLNLYYDHVKNQLKPVSLSGISGSAVKGSAESLSYLSGPLGRAEWLLYPNSHKSMGGKVRVYKPNYDLTFNLHKITQETQSFSQVTGFIDWKLIKPFLQMRYGQFEGYAQVNLSQVEYNKANGFDRIDGSITLQDFKLITPTNKDLGTVTVDFDTKKTGMIVGNFTSQSEALNVSGALVIQPHRWQLNLDIIPKAGHFELDAVLNSVGNARRGGGRKLNLAGFY</sequence>
<evidence type="ECO:0000256" key="1">
    <source>
        <dbReference type="ARBA" id="ARBA00004533"/>
    </source>
</evidence>
<keyword evidence="7 8" id="KW-0472">Membrane</keyword>
<organism evidence="9">
    <name type="scientific">hydrothermal vent metagenome</name>
    <dbReference type="NCBI Taxonomy" id="652676"/>
    <lineage>
        <taxon>unclassified sequences</taxon>
        <taxon>metagenomes</taxon>
        <taxon>ecological metagenomes</taxon>
    </lineage>
</organism>
<keyword evidence="6" id="KW-0653">Protein transport</keyword>
<reference evidence="9" key="1">
    <citation type="submission" date="2018-06" db="EMBL/GenBank/DDBJ databases">
        <authorList>
            <person name="Zhirakovskaya E."/>
        </authorList>
    </citation>
    <scope>NUCLEOTIDE SEQUENCE</scope>
</reference>
<dbReference type="AlphaFoldDB" id="A0A3B0W2D0"/>
<evidence type="ECO:0000256" key="4">
    <source>
        <dbReference type="ARBA" id="ARBA00022519"/>
    </source>
</evidence>
<evidence type="ECO:0000256" key="5">
    <source>
        <dbReference type="ARBA" id="ARBA00022692"/>
    </source>
</evidence>
<keyword evidence="3" id="KW-1003">Cell membrane</keyword>
<dbReference type="GO" id="GO:0015628">
    <property type="term" value="P:protein secretion by the type II secretion system"/>
    <property type="evidence" value="ECO:0007669"/>
    <property type="project" value="InterPro"/>
</dbReference>
<comment type="subcellular location">
    <subcellularLocation>
        <location evidence="1">Cell inner membrane</location>
    </subcellularLocation>
</comment>
<evidence type="ECO:0008006" key="10">
    <source>
        <dbReference type="Google" id="ProtNLM"/>
    </source>
</evidence>
<evidence type="ECO:0000313" key="9">
    <source>
        <dbReference type="EMBL" id="VAW45432.1"/>
    </source>
</evidence>
<keyword evidence="2" id="KW-0813">Transport</keyword>
<evidence type="ECO:0000256" key="8">
    <source>
        <dbReference type="SAM" id="Phobius"/>
    </source>
</evidence>
<name>A0A3B0W2D0_9ZZZZ</name>
<evidence type="ECO:0000256" key="3">
    <source>
        <dbReference type="ARBA" id="ARBA00022475"/>
    </source>
</evidence>
<evidence type="ECO:0000256" key="7">
    <source>
        <dbReference type="ARBA" id="ARBA00023136"/>
    </source>
</evidence>
<proteinExistence type="predicted"/>
<keyword evidence="8" id="KW-1133">Transmembrane helix</keyword>
<evidence type="ECO:0000256" key="2">
    <source>
        <dbReference type="ARBA" id="ARBA00022448"/>
    </source>
</evidence>
<dbReference type="EMBL" id="UOFA01000192">
    <property type="protein sequence ID" value="VAW45432.1"/>
    <property type="molecule type" value="Genomic_DNA"/>
</dbReference>
<accession>A0A3B0W2D0</accession>
<dbReference type="Pfam" id="PF01203">
    <property type="entry name" value="T2SSN"/>
    <property type="match status" value="1"/>
</dbReference>
<dbReference type="GO" id="GO:0005886">
    <property type="term" value="C:plasma membrane"/>
    <property type="evidence" value="ECO:0007669"/>
    <property type="project" value="UniProtKB-SubCell"/>
</dbReference>